<comment type="subcellular location">
    <subcellularLocation>
        <location evidence="2">Cell membrane</location>
    </subcellularLocation>
</comment>
<feature type="signal peptide" evidence="14">
    <location>
        <begin position="1"/>
        <end position="19"/>
    </location>
</feature>
<accession>A0A8K1FNA5</accession>
<evidence type="ECO:0000313" key="16">
    <source>
        <dbReference type="Proteomes" id="UP000794436"/>
    </source>
</evidence>
<comment type="caution">
    <text evidence="15">The sequence shown here is derived from an EMBL/GenBank/DDBJ whole genome shotgun (WGS) entry which is preliminary data.</text>
</comment>
<evidence type="ECO:0000256" key="3">
    <source>
        <dbReference type="ARBA" id="ARBA00012780"/>
    </source>
</evidence>
<comment type="function">
    <text evidence="11">Glucanases play a role in cell expansion during growth, in cell-cell fusion during mating, and in spore release during sporulation. This enzyme may be involved in beta-glucan degradation. Active on laminarin and lichenan.</text>
</comment>
<dbReference type="Proteomes" id="UP000794436">
    <property type="component" value="Unassembled WGS sequence"/>
</dbReference>
<keyword evidence="8" id="KW-0119">Carbohydrate metabolism</keyword>
<evidence type="ECO:0000256" key="1">
    <source>
        <dbReference type="ARBA" id="ARBA00000382"/>
    </source>
</evidence>
<feature type="chain" id="PRO_5035419534" description="glucan endo-1,3-beta-D-glucosidase" evidence="14">
    <location>
        <begin position="20"/>
        <end position="305"/>
    </location>
</feature>
<evidence type="ECO:0000256" key="13">
    <source>
        <dbReference type="ARBA" id="ARBA00043078"/>
    </source>
</evidence>
<evidence type="ECO:0000256" key="12">
    <source>
        <dbReference type="ARBA" id="ARBA00042373"/>
    </source>
</evidence>
<dbReference type="GO" id="GO:0042973">
    <property type="term" value="F:glucan endo-1,3-beta-D-glucosidase activity"/>
    <property type="evidence" value="ECO:0007669"/>
    <property type="project" value="UniProtKB-EC"/>
</dbReference>
<keyword evidence="7" id="KW-0325">Glycoprotein</keyword>
<dbReference type="Gene3D" id="3.20.20.80">
    <property type="entry name" value="Glycosidases"/>
    <property type="match status" value="2"/>
</dbReference>
<dbReference type="InterPro" id="IPR017853">
    <property type="entry name" value="GH"/>
</dbReference>
<evidence type="ECO:0000256" key="10">
    <source>
        <dbReference type="ARBA" id="ARBA00023326"/>
    </source>
</evidence>
<keyword evidence="10" id="KW-0624">Polysaccharide degradation</keyword>
<dbReference type="AlphaFoldDB" id="A0A8K1FNA5"/>
<dbReference type="GO" id="GO:0071555">
    <property type="term" value="P:cell wall organization"/>
    <property type="evidence" value="ECO:0007669"/>
    <property type="project" value="UniProtKB-KW"/>
</dbReference>
<keyword evidence="9" id="KW-0961">Cell wall biogenesis/degradation</keyword>
<keyword evidence="16" id="KW-1185">Reference proteome</keyword>
<protein>
    <recommendedName>
        <fullName evidence="3">glucan endo-1,3-beta-D-glucosidase</fullName>
        <ecNumber evidence="3">3.2.1.39</ecNumber>
    </recommendedName>
    <alternativeName>
        <fullName evidence="13">Endo-1,3-beta-glucanase btgC</fullName>
    </alternativeName>
    <alternativeName>
        <fullName evidence="12">Laminarinase btgC</fullName>
    </alternativeName>
</protein>
<dbReference type="GO" id="GO:0000272">
    <property type="term" value="P:polysaccharide catabolic process"/>
    <property type="evidence" value="ECO:0007669"/>
    <property type="project" value="UniProtKB-KW"/>
</dbReference>
<dbReference type="PANTHER" id="PTHR16631">
    <property type="entry name" value="GLUCAN 1,3-BETA-GLUCOSIDASE"/>
    <property type="match status" value="1"/>
</dbReference>
<evidence type="ECO:0000256" key="2">
    <source>
        <dbReference type="ARBA" id="ARBA00004236"/>
    </source>
</evidence>
<evidence type="ECO:0000256" key="5">
    <source>
        <dbReference type="ARBA" id="ARBA00022801"/>
    </source>
</evidence>
<evidence type="ECO:0000256" key="4">
    <source>
        <dbReference type="ARBA" id="ARBA00022475"/>
    </source>
</evidence>
<dbReference type="EMBL" id="SPLM01000037">
    <property type="protein sequence ID" value="TMW65672.1"/>
    <property type="molecule type" value="Genomic_DNA"/>
</dbReference>
<evidence type="ECO:0000313" key="15">
    <source>
        <dbReference type="EMBL" id="TMW65672.1"/>
    </source>
</evidence>
<gene>
    <name evidence="15" type="ORF">Poli38472_008314</name>
</gene>
<evidence type="ECO:0000256" key="7">
    <source>
        <dbReference type="ARBA" id="ARBA00023180"/>
    </source>
</evidence>
<evidence type="ECO:0000256" key="6">
    <source>
        <dbReference type="ARBA" id="ARBA00023136"/>
    </source>
</evidence>
<evidence type="ECO:0000256" key="9">
    <source>
        <dbReference type="ARBA" id="ARBA00023316"/>
    </source>
</evidence>
<sequence>MKPLVVLLVCLANFAKVKAHGVCYDPNHNKPADADAIRKDAQRIKEAGFKSVRTYVVKFGPDNLASLLTEQGLNVSVTIPFVNERPDDSMPEMLAAVEAAIKPVTPGAGRVTQIYVGNENLANVNAVPPKMFEFINYVKGAVPPDVLVGTVQRNTEFLEPARVDAIAGWKQLLDGCSIVGVNIHPVFTANTTAERAIDVVNDQWIQLTDEKTKQRFPGIVPKYAITEVGWPSAGSMLGNTGTKEGAQDFVNAYKTWSKKHIAEDRSFYFQMFDQPQRQDGPFEAHFGMVDASGVNKFTSFSFQDL</sequence>
<keyword evidence="14" id="KW-0732">Signal</keyword>
<dbReference type="OrthoDB" id="77201at2759"/>
<comment type="catalytic activity">
    <reaction evidence="1">
        <text>Hydrolysis of (1-&gt;3)-beta-D-glucosidic linkages in (1-&gt;3)-beta-D-glucans.</text>
        <dbReference type="EC" id="3.2.1.39"/>
    </reaction>
</comment>
<keyword evidence="6" id="KW-0472">Membrane</keyword>
<reference evidence="15" key="1">
    <citation type="submission" date="2019-03" db="EMBL/GenBank/DDBJ databases">
        <title>Long read genome sequence of the mycoparasitic Pythium oligandrum ATCC 38472 isolated from sugarbeet rhizosphere.</title>
        <authorList>
            <person name="Gaulin E."/>
        </authorList>
    </citation>
    <scope>NUCLEOTIDE SEQUENCE</scope>
    <source>
        <strain evidence="15">ATCC 38472_TT</strain>
    </source>
</reference>
<dbReference type="PANTHER" id="PTHR16631:SF17">
    <property type="entry name" value="GLUCAN ENDO-1,3-BETA-GLUCOSIDASE BTGC"/>
    <property type="match status" value="1"/>
</dbReference>
<dbReference type="GO" id="GO:0005886">
    <property type="term" value="C:plasma membrane"/>
    <property type="evidence" value="ECO:0007669"/>
    <property type="project" value="UniProtKB-SubCell"/>
</dbReference>
<keyword evidence="4" id="KW-1003">Cell membrane</keyword>
<organism evidence="15 16">
    <name type="scientific">Pythium oligandrum</name>
    <name type="common">Mycoparasitic fungus</name>
    <dbReference type="NCBI Taxonomy" id="41045"/>
    <lineage>
        <taxon>Eukaryota</taxon>
        <taxon>Sar</taxon>
        <taxon>Stramenopiles</taxon>
        <taxon>Oomycota</taxon>
        <taxon>Peronosporomycetes</taxon>
        <taxon>Pythiales</taxon>
        <taxon>Pythiaceae</taxon>
        <taxon>Pythium</taxon>
    </lineage>
</organism>
<name>A0A8K1FNA5_PYTOL</name>
<dbReference type="InterPro" id="IPR050732">
    <property type="entry name" value="Beta-glucan_modifiers"/>
</dbReference>
<evidence type="ECO:0000256" key="11">
    <source>
        <dbReference type="ARBA" id="ARBA00037649"/>
    </source>
</evidence>
<dbReference type="SUPFAM" id="SSF51445">
    <property type="entry name" value="(Trans)glycosidases"/>
    <property type="match status" value="1"/>
</dbReference>
<evidence type="ECO:0000256" key="14">
    <source>
        <dbReference type="SAM" id="SignalP"/>
    </source>
</evidence>
<dbReference type="EC" id="3.2.1.39" evidence="3"/>
<evidence type="ECO:0000256" key="8">
    <source>
        <dbReference type="ARBA" id="ARBA00023277"/>
    </source>
</evidence>
<proteinExistence type="predicted"/>
<keyword evidence="5" id="KW-0378">Hydrolase</keyword>